<keyword evidence="2" id="KW-1185">Reference proteome</keyword>
<proteinExistence type="predicted"/>
<evidence type="ECO:0000313" key="1">
    <source>
        <dbReference type="EMBL" id="TGY95099.1"/>
    </source>
</evidence>
<accession>A0AC61RT51</accession>
<organism evidence="1 2">
    <name type="scientific">Petralouisia muris</name>
    <dbReference type="NCBI Taxonomy" id="3032872"/>
    <lineage>
        <taxon>Bacteria</taxon>
        <taxon>Bacillati</taxon>
        <taxon>Bacillota</taxon>
        <taxon>Clostridia</taxon>
        <taxon>Lachnospirales</taxon>
        <taxon>Lachnospiraceae</taxon>
        <taxon>Petralouisia</taxon>
    </lineage>
</organism>
<dbReference type="EMBL" id="SRYA01000035">
    <property type="protein sequence ID" value="TGY95099.1"/>
    <property type="molecule type" value="Genomic_DNA"/>
</dbReference>
<evidence type="ECO:0000313" key="2">
    <source>
        <dbReference type="Proteomes" id="UP000304953"/>
    </source>
</evidence>
<comment type="caution">
    <text evidence="1">The sequence shown here is derived from an EMBL/GenBank/DDBJ whole genome shotgun (WGS) entry which is preliminary data.</text>
</comment>
<dbReference type="Proteomes" id="UP000304953">
    <property type="component" value="Unassembled WGS sequence"/>
</dbReference>
<reference evidence="1" key="1">
    <citation type="submission" date="2019-04" db="EMBL/GenBank/DDBJ databases">
        <title>Microbes associate with the intestines of laboratory mice.</title>
        <authorList>
            <person name="Navarre W."/>
            <person name="Wong E."/>
            <person name="Huang K."/>
            <person name="Tropini C."/>
            <person name="Ng K."/>
            <person name="Yu B."/>
        </authorList>
    </citation>
    <scope>NUCLEOTIDE SEQUENCE</scope>
    <source>
        <strain evidence="1">NM01_1-7b</strain>
    </source>
</reference>
<sequence length="450" mass="52570">MVLHYYTDMEGAGYDNKFCQTVQLHEDVNEVENQVINLYPELTYEIFEGFGGAVTEAAGYVYSLMNEEQKKQVIETYFSSDNMNYRLVRIPMDSCDFCLEPYEAMSNPEDAELQSFTFERTQRYIMPMLEDIRKIAGDELKLMLTPWSPPKFMKTNGCRQQGGKLKPEYRKMWAKYICRYIKEFADRGYHVQRISLQNEPKAVQTWDSCLFSAEDEKLFLKDFMYPAMAAHGFEDIEVFIWDHNKERLYERVRDTIDDSTEHMVTGAAFHWYSGDHFESLELVKKLYPYMKLIMSESCLEYRVFDEKNIENITSKLCHEMIGDLQHGMCAFYDWNLLLDEKGGPNYVGNYCHAPFLYDTKTGELKPQKTQKQYYHFTHHIVPGSVRIASTKYTEQVDAVAYRTPEDKIVVILLNKSQQPLPVNFRIQGMAGEILLLGKSLATCMIEGYRG</sequence>
<protein>
    <submittedName>
        <fullName evidence="1">Glucosylceramidase</fullName>
    </submittedName>
</protein>
<name>A0AC61RT51_9FIRM</name>
<gene>
    <name evidence="1" type="ORF">E5329_16620</name>
</gene>